<keyword evidence="3 9" id="KW-0812">Transmembrane</keyword>
<feature type="domain" description="Major facilitator superfamily (MFS) profile" evidence="10">
    <location>
        <begin position="37"/>
        <end position="442"/>
    </location>
</feature>
<gene>
    <name evidence="11" type="ORF">PCA31118_03478</name>
</gene>
<feature type="transmembrane region" description="Helical" evidence="9">
    <location>
        <begin position="163"/>
        <end position="184"/>
    </location>
</feature>
<keyword evidence="12" id="KW-1185">Reference proteome</keyword>
<dbReference type="PROSITE" id="PS50850">
    <property type="entry name" value="MFS"/>
    <property type="match status" value="1"/>
</dbReference>
<dbReference type="FunFam" id="1.20.1250.20:FF:000018">
    <property type="entry name" value="MFS transporter permease"/>
    <property type="match status" value="1"/>
</dbReference>
<feature type="transmembrane region" description="Helical" evidence="9">
    <location>
        <begin position="196"/>
        <end position="218"/>
    </location>
</feature>
<dbReference type="InterPro" id="IPR020846">
    <property type="entry name" value="MFS_dom"/>
</dbReference>
<evidence type="ECO:0000313" key="12">
    <source>
        <dbReference type="Proteomes" id="UP000414136"/>
    </source>
</evidence>
<evidence type="ECO:0000256" key="4">
    <source>
        <dbReference type="ARBA" id="ARBA00022989"/>
    </source>
</evidence>
<dbReference type="GO" id="GO:0005886">
    <property type="term" value="C:plasma membrane"/>
    <property type="evidence" value="ECO:0007669"/>
    <property type="project" value="TreeGrafter"/>
</dbReference>
<comment type="function">
    <text evidence="6">Component of the tartrate utilization system and may allow entry of tartrate and tartrate dehydrogenase.</text>
</comment>
<feature type="transmembrane region" description="Helical" evidence="9">
    <location>
        <begin position="128"/>
        <end position="151"/>
    </location>
</feature>
<dbReference type="EMBL" id="CABPSQ010000006">
    <property type="protein sequence ID" value="VVE70246.1"/>
    <property type="molecule type" value="Genomic_DNA"/>
</dbReference>
<dbReference type="Proteomes" id="UP000414136">
    <property type="component" value="Unassembled WGS sequence"/>
</dbReference>
<reference evidence="11 12" key="1">
    <citation type="submission" date="2019-08" db="EMBL/GenBank/DDBJ databases">
        <authorList>
            <person name="Peeters C."/>
        </authorList>
    </citation>
    <scope>NUCLEOTIDE SEQUENCE [LARGE SCALE GENOMIC DNA]</scope>
    <source>
        <strain evidence="11 12">LMG 31118</strain>
    </source>
</reference>
<feature type="transmembrane region" description="Helical" evidence="9">
    <location>
        <begin position="352"/>
        <end position="372"/>
    </location>
</feature>
<dbReference type="GO" id="GO:0022857">
    <property type="term" value="F:transmembrane transporter activity"/>
    <property type="evidence" value="ECO:0007669"/>
    <property type="project" value="InterPro"/>
</dbReference>
<feature type="transmembrane region" description="Helical" evidence="9">
    <location>
        <begin position="71"/>
        <end position="91"/>
    </location>
</feature>
<feature type="transmembrane region" description="Helical" evidence="9">
    <location>
        <begin position="103"/>
        <end position="122"/>
    </location>
</feature>
<feature type="region of interest" description="Disordered" evidence="8">
    <location>
        <begin position="1"/>
        <end position="20"/>
    </location>
</feature>
<proteinExistence type="predicted"/>
<dbReference type="FunFam" id="1.20.1250.20:FF:000126">
    <property type="entry name" value="MFS transporter permease"/>
    <property type="match status" value="1"/>
</dbReference>
<comment type="subcellular location">
    <subcellularLocation>
        <location evidence="1">Membrane</location>
        <topology evidence="1">Multi-pass membrane protein</topology>
    </subcellularLocation>
</comment>
<evidence type="ECO:0000256" key="6">
    <source>
        <dbReference type="ARBA" id="ARBA00058119"/>
    </source>
</evidence>
<dbReference type="AlphaFoldDB" id="A0A5E5AAV3"/>
<accession>A0A5E5AAV3</accession>
<feature type="transmembrane region" description="Helical" evidence="9">
    <location>
        <begin position="384"/>
        <end position="406"/>
    </location>
</feature>
<name>A0A5E5AAV3_9BURK</name>
<dbReference type="Pfam" id="PF07690">
    <property type="entry name" value="MFS_1"/>
    <property type="match status" value="1"/>
</dbReference>
<keyword evidence="5 9" id="KW-0472">Membrane</keyword>
<keyword evidence="2" id="KW-0813">Transport</keyword>
<organism evidence="11 12">
    <name type="scientific">Pandoraea captiosa</name>
    <dbReference type="NCBI Taxonomy" id="2508302"/>
    <lineage>
        <taxon>Bacteria</taxon>
        <taxon>Pseudomonadati</taxon>
        <taxon>Pseudomonadota</taxon>
        <taxon>Betaproteobacteria</taxon>
        <taxon>Burkholderiales</taxon>
        <taxon>Burkholderiaceae</taxon>
        <taxon>Pandoraea</taxon>
    </lineage>
</organism>
<dbReference type="CDD" id="cd17319">
    <property type="entry name" value="MFS_ExuT_GudP_like"/>
    <property type="match status" value="1"/>
</dbReference>
<dbReference type="OrthoDB" id="5441967at2"/>
<evidence type="ECO:0000256" key="2">
    <source>
        <dbReference type="ARBA" id="ARBA00022448"/>
    </source>
</evidence>
<evidence type="ECO:0000256" key="7">
    <source>
        <dbReference type="ARBA" id="ARBA00074139"/>
    </source>
</evidence>
<feature type="transmembrane region" description="Helical" evidence="9">
    <location>
        <begin position="418"/>
        <end position="442"/>
    </location>
</feature>
<evidence type="ECO:0000256" key="1">
    <source>
        <dbReference type="ARBA" id="ARBA00004141"/>
    </source>
</evidence>
<feature type="transmembrane region" description="Helical" evidence="9">
    <location>
        <begin position="294"/>
        <end position="315"/>
    </location>
</feature>
<protein>
    <recommendedName>
        <fullName evidence="7">Putative tartrate transporter</fullName>
    </recommendedName>
</protein>
<evidence type="ECO:0000256" key="5">
    <source>
        <dbReference type="ARBA" id="ARBA00023136"/>
    </source>
</evidence>
<feature type="transmembrane region" description="Helical" evidence="9">
    <location>
        <begin position="33"/>
        <end position="51"/>
    </location>
</feature>
<feature type="transmembrane region" description="Helical" evidence="9">
    <location>
        <begin position="327"/>
        <end position="346"/>
    </location>
</feature>
<feature type="transmembrane region" description="Helical" evidence="9">
    <location>
        <begin position="261"/>
        <end position="282"/>
    </location>
</feature>
<dbReference type="InterPro" id="IPR011701">
    <property type="entry name" value="MFS"/>
</dbReference>
<dbReference type="SUPFAM" id="SSF103473">
    <property type="entry name" value="MFS general substrate transporter"/>
    <property type="match status" value="1"/>
</dbReference>
<dbReference type="Gene3D" id="1.20.1250.20">
    <property type="entry name" value="MFS general substrate transporter like domains"/>
    <property type="match status" value="2"/>
</dbReference>
<dbReference type="RefSeq" id="WP_150626351.1">
    <property type="nucleotide sequence ID" value="NZ_CABPSQ010000006.1"/>
</dbReference>
<dbReference type="PANTHER" id="PTHR43791:SF36">
    <property type="entry name" value="TRANSPORTER, PUTATIVE (AFU_ORTHOLOGUE AFUA_6G08340)-RELATED"/>
    <property type="match status" value="1"/>
</dbReference>
<evidence type="ECO:0000259" key="10">
    <source>
        <dbReference type="PROSITE" id="PS50850"/>
    </source>
</evidence>
<dbReference type="InterPro" id="IPR036259">
    <property type="entry name" value="MFS_trans_sf"/>
</dbReference>
<keyword evidence="4 9" id="KW-1133">Transmembrane helix</keyword>
<sequence length="444" mass="48575">MNSVPTPPSSHSSPTSLTGAPSADFEAATYRKVGWRLIPFLLLCYVVAYLDRVNVGFAKLQMVGDLQFSETVFGLGAGIFFIGYFIFEVPSNVILHRVGARVWIARIMISWGIISGATMFVSTPSMFYVMRFLLGVAEAGFFPGIILYITYWYPASRRGRMTAWFMTAVALSGLIGGPISGWILKDMSGVNGLAGWQWMFLLEAVPSVIIGIAVLFVLDDRIRDAKWLTDDEKTLLERNIASDVLTKEDLPLRQVFASARVWMMSLIYFSFVIGLYGVGFWLPTIIKSTGVTDPLQIGLLTAIPYFFAVIAMVLVGRRSDLRGERRWHIAIPAFIGAIGLFLSTVWSHNTQLAMVALTLATMGIMIVLPLFWSLPTAFLGGTAAAAGIAMINSLGNLAGFVGPYLIGFLKDATQSTNSGMFLLTVFMILGGLLTLAVPARLVNR</sequence>
<dbReference type="PANTHER" id="PTHR43791">
    <property type="entry name" value="PERMEASE-RELATED"/>
    <property type="match status" value="1"/>
</dbReference>
<evidence type="ECO:0000256" key="3">
    <source>
        <dbReference type="ARBA" id="ARBA00022692"/>
    </source>
</evidence>
<evidence type="ECO:0000256" key="8">
    <source>
        <dbReference type="SAM" id="MobiDB-lite"/>
    </source>
</evidence>
<evidence type="ECO:0000313" key="11">
    <source>
        <dbReference type="EMBL" id="VVE70246.1"/>
    </source>
</evidence>
<evidence type="ECO:0000256" key="9">
    <source>
        <dbReference type="SAM" id="Phobius"/>
    </source>
</evidence>